<dbReference type="InterPro" id="IPR036410">
    <property type="entry name" value="HSP_DnaJ_Cys-rich_dom_sf"/>
</dbReference>
<protein>
    <submittedName>
        <fullName evidence="1">Uncharacterized protein</fullName>
    </submittedName>
</protein>
<dbReference type="SUPFAM" id="SSF57938">
    <property type="entry name" value="DnaJ/Hsp40 cysteine-rich domain"/>
    <property type="match status" value="1"/>
</dbReference>
<sequence>MASINTESPLRATTETLDAIQCPTCNGSGKLSGLFYRNIECDHCDAVGYVQLMTGQWLDSYSATRIEKAREQEEVIRKQKALQAARERKNTGTPDNWILKNNLRLD</sequence>
<proteinExistence type="predicted"/>
<dbReference type="AlphaFoldDB" id="A0A081MYC5"/>
<accession>A0A081MYC5</accession>
<reference evidence="1 2" key="1">
    <citation type="submission" date="2014-06" db="EMBL/GenBank/DDBJ databases">
        <title>Whole Genome Sequences of Three Symbiotic Endozoicomonas Bacteria.</title>
        <authorList>
            <person name="Neave M.J."/>
            <person name="Apprill A."/>
            <person name="Voolstra C.R."/>
        </authorList>
    </citation>
    <scope>NUCLEOTIDE SEQUENCE [LARGE SCALE GENOMIC DNA]</scope>
    <source>
        <strain evidence="1 2">LMG 24815</strain>
    </source>
</reference>
<gene>
    <name evidence="1" type="ORF">GZ77_26755</name>
</gene>
<comment type="caution">
    <text evidence="1">The sequence shown here is derived from an EMBL/GenBank/DDBJ whole genome shotgun (WGS) entry which is preliminary data.</text>
</comment>
<evidence type="ECO:0000313" key="1">
    <source>
        <dbReference type="EMBL" id="KEQ11198.1"/>
    </source>
</evidence>
<dbReference type="Gene3D" id="6.20.20.10">
    <property type="match status" value="1"/>
</dbReference>
<dbReference type="RefSeq" id="WP_034880354.1">
    <property type="nucleotide sequence ID" value="NZ_JOKG01000018.1"/>
</dbReference>
<organism evidence="1 2">
    <name type="scientific">Endozoicomonas montiporae</name>
    <dbReference type="NCBI Taxonomy" id="1027273"/>
    <lineage>
        <taxon>Bacteria</taxon>
        <taxon>Pseudomonadati</taxon>
        <taxon>Pseudomonadota</taxon>
        <taxon>Gammaproteobacteria</taxon>
        <taxon>Oceanospirillales</taxon>
        <taxon>Endozoicomonadaceae</taxon>
        <taxon>Endozoicomonas</taxon>
    </lineage>
</organism>
<dbReference type="EMBL" id="JOKG01000018">
    <property type="protein sequence ID" value="KEQ11198.1"/>
    <property type="molecule type" value="Genomic_DNA"/>
</dbReference>
<dbReference type="Proteomes" id="UP000028006">
    <property type="component" value="Unassembled WGS sequence"/>
</dbReference>
<name>A0A081MYC5_9GAMM</name>
<evidence type="ECO:0000313" key="2">
    <source>
        <dbReference type="Proteomes" id="UP000028006"/>
    </source>
</evidence>
<keyword evidence="2" id="KW-1185">Reference proteome</keyword>